<dbReference type="EMBL" id="JADNRY010000099">
    <property type="protein sequence ID" value="KAF9065721.1"/>
    <property type="molecule type" value="Genomic_DNA"/>
</dbReference>
<keyword evidence="3" id="KW-1185">Reference proteome</keyword>
<feature type="region of interest" description="Disordered" evidence="1">
    <location>
        <begin position="208"/>
        <end position="227"/>
    </location>
</feature>
<comment type="caution">
    <text evidence="2">The sequence shown here is derived from an EMBL/GenBank/DDBJ whole genome shotgun (WGS) entry which is preliminary data.</text>
</comment>
<sequence>PLLTLFHFLSCFFSFPDPSFRCSGSSFNLIELLLGDREDIRLLFKSMKPHRPTRNPAALGSFSIQAMTNPCPTVRQLLDGVKSLTRSDGTFQDAWSRSFIDPFHCAEQGGFIYIDFPVPSTITRAFISFAPAGATMNQRTAGPNASIDLNRPGINQNNVILVANFHTHPLSQDVGGDVEPSRADKTNAYARGLPGIVISRGGIYSYGPENRENTANPKGYPPSITPPAIINARRERLPPPPWPVPNQWPEALDELLKRRLGRRLPTPLCWIGLMRALSTEHR</sequence>
<evidence type="ECO:0000313" key="3">
    <source>
        <dbReference type="Proteomes" id="UP000772434"/>
    </source>
</evidence>
<evidence type="ECO:0000313" key="2">
    <source>
        <dbReference type="EMBL" id="KAF9065721.1"/>
    </source>
</evidence>
<dbReference type="Proteomes" id="UP000772434">
    <property type="component" value="Unassembled WGS sequence"/>
</dbReference>
<dbReference type="AlphaFoldDB" id="A0A9P5PHZ4"/>
<organism evidence="2 3">
    <name type="scientific">Rhodocollybia butyracea</name>
    <dbReference type="NCBI Taxonomy" id="206335"/>
    <lineage>
        <taxon>Eukaryota</taxon>
        <taxon>Fungi</taxon>
        <taxon>Dikarya</taxon>
        <taxon>Basidiomycota</taxon>
        <taxon>Agaricomycotina</taxon>
        <taxon>Agaricomycetes</taxon>
        <taxon>Agaricomycetidae</taxon>
        <taxon>Agaricales</taxon>
        <taxon>Marasmiineae</taxon>
        <taxon>Omphalotaceae</taxon>
        <taxon>Rhodocollybia</taxon>
    </lineage>
</organism>
<reference evidence="2" key="1">
    <citation type="submission" date="2020-11" db="EMBL/GenBank/DDBJ databases">
        <authorList>
            <consortium name="DOE Joint Genome Institute"/>
            <person name="Ahrendt S."/>
            <person name="Riley R."/>
            <person name="Andreopoulos W."/>
            <person name="Labutti K."/>
            <person name="Pangilinan J."/>
            <person name="Ruiz-Duenas F.J."/>
            <person name="Barrasa J.M."/>
            <person name="Sanchez-Garcia M."/>
            <person name="Camarero S."/>
            <person name="Miyauchi S."/>
            <person name="Serrano A."/>
            <person name="Linde D."/>
            <person name="Babiker R."/>
            <person name="Drula E."/>
            <person name="Ayuso-Fernandez I."/>
            <person name="Pacheco R."/>
            <person name="Padilla G."/>
            <person name="Ferreira P."/>
            <person name="Barriuso J."/>
            <person name="Kellner H."/>
            <person name="Castanera R."/>
            <person name="Alfaro M."/>
            <person name="Ramirez L."/>
            <person name="Pisabarro A.G."/>
            <person name="Kuo A."/>
            <person name="Tritt A."/>
            <person name="Lipzen A."/>
            <person name="He G."/>
            <person name="Yan M."/>
            <person name="Ng V."/>
            <person name="Cullen D."/>
            <person name="Martin F."/>
            <person name="Rosso M.-N."/>
            <person name="Henrissat B."/>
            <person name="Hibbett D."/>
            <person name="Martinez A.T."/>
            <person name="Grigoriev I.V."/>
        </authorList>
    </citation>
    <scope>NUCLEOTIDE SEQUENCE</scope>
    <source>
        <strain evidence="2">AH 40177</strain>
    </source>
</reference>
<evidence type="ECO:0000256" key="1">
    <source>
        <dbReference type="SAM" id="MobiDB-lite"/>
    </source>
</evidence>
<dbReference type="OrthoDB" id="73875at2759"/>
<gene>
    <name evidence="2" type="ORF">BDP27DRAFT_1079869</name>
</gene>
<protein>
    <submittedName>
        <fullName evidence="2">Uncharacterized protein</fullName>
    </submittedName>
</protein>
<proteinExistence type="predicted"/>
<feature type="non-terminal residue" evidence="2">
    <location>
        <position position="1"/>
    </location>
</feature>
<accession>A0A9P5PHZ4</accession>
<name>A0A9P5PHZ4_9AGAR</name>